<protein>
    <submittedName>
        <fullName evidence="3">Calcineurin-like phosphoesterase</fullName>
    </submittedName>
</protein>
<dbReference type="EMBL" id="FQVY01000002">
    <property type="protein sequence ID" value="SHG16068.1"/>
    <property type="molecule type" value="Genomic_DNA"/>
</dbReference>
<reference evidence="2 5" key="3">
    <citation type="journal article" date="2019" name="Nat. Med.">
        <title>A library of human gut bacterial isolates paired with longitudinal multiomics data enables mechanistic microbiome research.</title>
        <authorList>
            <person name="Poyet M."/>
            <person name="Groussin M."/>
            <person name="Gibbons S.M."/>
            <person name="Avila-Pacheco J."/>
            <person name="Jiang X."/>
            <person name="Kearney S.M."/>
            <person name="Perrotta A.R."/>
            <person name="Berdy B."/>
            <person name="Zhao S."/>
            <person name="Lieberman T.D."/>
            <person name="Swanson P.K."/>
            <person name="Smith M."/>
            <person name="Roesemann S."/>
            <person name="Alexander J.E."/>
            <person name="Rich S.A."/>
            <person name="Livny J."/>
            <person name="Vlamakis H."/>
            <person name="Clish C."/>
            <person name="Bullock K."/>
            <person name="Deik A."/>
            <person name="Scott J."/>
            <person name="Pierce K.A."/>
            <person name="Xavier R.J."/>
            <person name="Alm E.J."/>
        </authorList>
    </citation>
    <scope>NUCLEOTIDE SEQUENCE [LARGE SCALE GENOMIC DNA]</scope>
    <source>
        <strain evidence="2 5">BIOML-A2</strain>
    </source>
</reference>
<evidence type="ECO:0000259" key="1">
    <source>
        <dbReference type="Pfam" id="PF00149"/>
    </source>
</evidence>
<accession>A0AAQ1MDL0</accession>
<evidence type="ECO:0000313" key="2">
    <source>
        <dbReference type="EMBL" id="MZL70255.1"/>
    </source>
</evidence>
<dbReference type="EMBL" id="WWVX01000008">
    <property type="protein sequence ID" value="MZL70255.1"/>
    <property type="molecule type" value="Genomic_DNA"/>
</dbReference>
<dbReference type="Proteomes" id="UP000474718">
    <property type="component" value="Unassembled WGS sequence"/>
</dbReference>
<evidence type="ECO:0000313" key="3">
    <source>
        <dbReference type="EMBL" id="SHG16068.1"/>
    </source>
</evidence>
<sequence>MLYLTGDTHGDYRRFERKEIRHLKQGDVLVVCGDFGFVWEGGKKEEKLLQKIGKRKYHTLFVPGANENYDLLRQYPEVEYAGGRARQISGNLYQLLTGETYRLGEKTLLAFGGGEALDCDIVDRTLYEDQLPKKEELDAVLARLEGQRVDCVVSYEPPYSIAAFLDLEAKPDGYYGLYLDQVQKRLQLGQWFFGKYHLDKRVTPRFMAVYEKAVPLR</sequence>
<keyword evidence="5" id="KW-1185">Reference proteome</keyword>
<dbReference type="RefSeq" id="WP_021660407.1">
    <property type="nucleotide sequence ID" value="NZ_FQVY01000002.1"/>
</dbReference>
<dbReference type="AlphaFoldDB" id="A0AAQ1MDL0"/>
<reference evidence="3" key="1">
    <citation type="submission" date="2016-11" db="EMBL/GenBank/DDBJ databases">
        <authorList>
            <person name="Varghese N."/>
            <person name="Submissions S."/>
        </authorList>
    </citation>
    <scope>NUCLEOTIDE SEQUENCE</scope>
    <source>
        <strain evidence="3">DSM 4029</strain>
    </source>
</reference>
<proteinExistence type="predicted"/>
<name>A0AAQ1MDL0_9FIRM</name>
<dbReference type="Pfam" id="PF00149">
    <property type="entry name" value="Metallophos"/>
    <property type="match status" value="1"/>
</dbReference>
<dbReference type="GO" id="GO:0016787">
    <property type="term" value="F:hydrolase activity"/>
    <property type="evidence" value="ECO:0007669"/>
    <property type="project" value="InterPro"/>
</dbReference>
<dbReference type="Proteomes" id="UP000184089">
    <property type="component" value="Unassembled WGS sequence"/>
</dbReference>
<evidence type="ECO:0000313" key="4">
    <source>
        <dbReference type="Proteomes" id="UP000184089"/>
    </source>
</evidence>
<dbReference type="SUPFAM" id="SSF56300">
    <property type="entry name" value="Metallo-dependent phosphatases"/>
    <property type="match status" value="1"/>
</dbReference>
<comment type="caution">
    <text evidence="3">The sequence shown here is derived from an EMBL/GenBank/DDBJ whole genome shotgun (WGS) entry which is preliminary data.</text>
</comment>
<dbReference type="InterPro" id="IPR004843">
    <property type="entry name" value="Calcineurin-like_PHP"/>
</dbReference>
<feature type="domain" description="Calcineurin-like phosphoesterase" evidence="1">
    <location>
        <begin position="4"/>
        <end position="159"/>
    </location>
</feature>
<organism evidence="3 4">
    <name type="scientific">Bittarella massiliensis</name>
    <name type="common">ex Durand et al. 2017</name>
    <dbReference type="NCBI Taxonomy" id="1720313"/>
    <lineage>
        <taxon>Bacteria</taxon>
        <taxon>Bacillati</taxon>
        <taxon>Bacillota</taxon>
        <taxon>Clostridia</taxon>
        <taxon>Eubacteriales</taxon>
        <taxon>Oscillospiraceae</taxon>
        <taxon>Bittarella (ex Durand et al. 2017)</taxon>
    </lineage>
</organism>
<reference evidence="4" key="2">
    <citation type="submission" date="2016-11" db="EMBL/GenBank/DDBJ databases">
        <authorList>
            <person name="Jaros S."/>
            <person name="Januszkiewicz K."/>
            <person name="Wedrychowicz H."/>
        </authorList>
    </citation>
    <scope>NUCLEOTIDE SEQUENCE [LARGE SCALE GENOMIC DNA]</scope>
    <source>
        <strain evidence="4">DSM 4029</strain>
    </source>
</reference>
<evidence type="ECO:0000313" key="5">
    <source>
        <dbReference type="Proteomes" id="UP000474718"/>
    </source>
</evidence>
<dbReference type="InterPro" id="IPR029052">
    <property type="entry name" value="Metallo-depent_PP-like"/>
</dbReference>
<gene>
    <name evidence="2" type="ORF">GT747_10870</name>
    <name evidence="3" type="ORF">SAMN05444424_1695</name>
</gene>